<evidence type="ECO:0000313" key="2">
    <source>
        <dbReference type="Proteomes" id="UP000186391"/>
    </source>
</evidence>
<sequence>MQIFVYFCILSFVQNLLCGYYNLQPSLIKCRGKIFNFTETLEINKIFSIGGENTENIQKS</sequence>
<dbReference type="AlphaFoldDB" id="A0A1U7GUK7"/>
<accession>A0A1U7GUK7</accession>
<dbReference type="Proteomes" id="UP000186391">
    <property type="component" value="Unassembled WGS sequence"/>
</dbReference>
<keyword evidence="2" id="KW-1185">Reference proteome</keyword>
<proteinExistence type="predicted"/>
<dbReference type="EMBL" id="MRCA01000016">
    <property type="protein sequence ID" value="OKH11688.1"/>
    <property type="molecule type" value="Genomic_DNA"/>
</dbReference>
<organism evidence="1 2">
    <name type="scientific">Fischerella major NIES-592</name>
    <dbReference type="NCBI Taxonomy" id="210994"/>
    <lineage>
        <taxon>Bacteria</taxon>
        <taxon>Bacillati</taxon>
        <taxon>Cyanobacteriota</taxon>
        <taxon>Cyanophyceae</taxon>
        <taxon>Nostocales</taxon>
        <taxon>Hapalosiphonaceae</taxon>
        <taxon>Fischerella</taxon>
    </lineage>
</organism>
<name>A0A1U7GUK7_9CYAN</name>
<reference evidence="1 2" key="1">
    <citation type="submission" date="2016-11" db="EMBL/GenBank/DDBJ databases">
        <title>Draft Genome Sequences of Nine Cyanobacterial Strains from Diverse Habitats.</title>
        <authorList>
            <person name="Zhu T."/>
            <person name="Hou S."/>
            <person name="Lu X."/>
            <person name="Hess W.R."/>
        </authorList>
    </citation>
    <scope>NUCLEOTIDE SEQUENCE [LARGE SCALE GENOMIC DNA]</scope>
    <source>
        <strain evidence="1 2">NIES-592</strain>
    </source>
</reference>
<protein>
    <submittedName>
        <fullName evidence="1">Uncharacterized protein</fullName>
    </submittedName>
</protein>
<evidence type="ECO:0000313" key="1">
    <source>
        <dbReference type="EMBL" id="OKH11688.1"/>
    </source>
</evidence>
<comment type="caution">
    <text evidence="1">The sequence shown here is derived from an EMBL/GenBank/DDBJ whole genome shotgun (WGS) entry which is preliminary data.</text>
</comment>
<gene>
    <name evidence="1" type="ORF">NIES592_20840</name>
</gene>